<dbReference type="SUPFAM" id="SSF51395">
    <property type="entry name" value="FMN-linked oxidoreductases"/>
    <property type="match status" value="1"/>
</dbReference>
<keyword evidence="1" id="KW-0285">Flavoprotein</keyword>
<accession>A0ABR2GS62</accession>
<evidence type="ECO:0000313" key="5">
    <source>
        <dbReference type="Proteomes" id="UP001470230"/>
    </source>
</evidence>
<dbReference type="EMBL" id="JAPFFF010000066">
    <property type="protein sequence ID" value="KAK8836412.1"/>
    <property type="molecule type" value="Genomic_DNA"/>
</dbReference>
<dbReference type="InterPro" id="IPR001155">
    <property type="entry name" value="OxRdtase_FMN_N"/>
</dbReference>
<dbReference type="Pfam" id="PF00724">
    <property type="entry name" value="Oxidored_FMN"/>
    <property type="match status" value="1"/>
</dbReference>
<dbReference type="InterPro" id="IPR013785">
    <property type="entry name" value="Aldolase_TIM"/>
</dbReference>
<gene>
    <name evidence="4" type="ORF">M9Y10_039756</name>
</gene>
<dbReference type="InterPro" id="IPR051799">
    <property type="entry name" value="NADH_flavin_oxidoreductase"/>
</dbReference>
<comment type="caution">
    <text evidence="4">The sequence shown here is derived from an EMBL/GenBank/DDBJ whole genome shotgun (WGS) entry which is preliminary data.</text>
</comment>
<protein>
    <recommendedName>
        <fullName evidence="3">NADH:flavin oxidoreductase/NADH oxidase N-terminal domain-containing protein</fullName>
    </recommendedName>
</protein>
<dbReference type="PANTHER" id="PTHR43656">
    <property type="entry name" value="BINDING OXIDOREDUCTASE, PUTATIVE (AFU_ORTHOLOGUE AFUA_2G08260)-RELATED"/>
    <property type="match status" value="1"/>
</dbReference>
<name>A0ABR2GS62_9EUKA</name>
<dbReference type="PANTHER" id="PTHR43656:SF2">
    <property type="entry name" value="BINDING OXIDOREDUCTASE, PUTATIVE (AFU_ORTHOLOGUE AFUA_2G08260)-RELATED"/>
    <property type="match status" value="1"/>
</dbReference>
<feature type="domain" description="NADH:flavin oxidoreductase/NADH oxidase N-terminal" evidence="3">
    <location>
        <begin position="20"/>
        <end position="275"/>
    </location>
</feature>
<dbReference type="Proteomes" id="UP001470230">
    <property type="component" value="Unassembled WGS sequence"/>
</dbReference>
<evidence type="ECO:0000256" key="2">
    <source>
        <dbReference type="ARBA" id="ARBA00023002"/>
    </source>
</evidence>
<evidence type="ECO:0000313" key="4">
    <source>
        <dbReference type="EMBL" id="KAK8836412.1"/>
    </source>
</evidence>
<evidence type="ECO:0000256" key="1">
    <source>
        <dbReference type="ARBA" id="ARBA00022630"/>
    </source>
</evidence>
<keyword evidence="5" id="KW-1185">Reference proteome</keyword>
<organism evidence="4 5">
    <name type="scientific">Tritrichomonas musculus</name>
    <dbReference type="NCBI Taxonomy" id="1915356"/>
    <lineage>
        <taxon>Eukaryota</taxon>
        <taxon>Metamonada</taxon>
        <taxon>Parabasalia</taxon>
        <taxon>Tritrichomonadida</taxon>
        <taxon>Tritrichomonadidae</taxon>
        <taxon>Tritrichomonas</taxon>
    </lineage>
</organism>
<sequence>MSTKHHPTMLSLSPNTSILSPNNYNNNHLQTFSNLADEIHKMGLCFGVQLTHSGLASKKYLINNQDPEGPDTMSTSDIDRVIDSFANSAYLAYKYGADAVQIHCAGNYLLGTFLSSVSNHRTDAFGGNINNRCEIMKRTIQKVRAKVPPSFPLLIKINGQSETAFISPEEQQAIAKVAENAGIDAVEVAVSMPKKQSRKCDFSAFSSFGVRTVKTVLTAKYDYTAVALVKNAVSVPVISTGGHLEVKKMENFVSGGLCDMIGLSRPLIKTPNLVELFEFNETNKSTCVNCNGCLAHTSFREKPLECVNN</sequence>
<proteinExistence type="predicted"/>
<dbReference type="Gene3D" id="3.20.20.70">
    <property type="entry name" value="Aldolase class I"/>
    <property type="match status" value="1"/>
</dbReference>
<keyword evidence="2" id="KW-0560">Oxidoreductase</keyword>
<reference evidence="4 5" key="1">
    <citation type="submission" date="2024-04" db="EMBL/GenBank/DDBJ databases">
        <title>Tritrichomonas musculus Genome.</title>
        <authorList>
            <person name="Alves-Ferreira E."/>
            <person name="Grigg M."/>
            <person name="Lorenzi H."/>
            <person name="Galac M."/>
        </authorList>
    </citation>
    <scope>NUCLEOTIDE SEQUENCE [LARGE SCALE GENOMIC DNA]</scope>
    <source>
        <strain evidence="4 5">EAF2021</strain>
    </source>
</reference>
<evidence type="ECO:0000259" key="3">
    <source>
        <dbReference type="Pfam" id="PF00724"/>
    </source>
</evidence>